<reference evidence="1 2" key="1">
    <citation type="submission" date="2018-10" db="EMBL/GenBank/DDBJ databases">
        <title>Sinomicrobium pectinilyticum sp. nov., a pectinase-producing bacterium isolated from alkaline and saline soil, and emended description of the genus Sinomicrobium.</title>
        <authorList>
            <person name="Cheng B."/>
            <person name="Li C."/>
            <person name="Lai Q."/>
            <person name="Du M."/>
            <person name="Shao Z."/>
            <person name="Xu P."/>
            <person name="Yang C."/>
        </authorList>
    </citation>
    <scope>NUCLEOTIDE SEQUENCE [LARGE SCALE GENOMIC DNA]</scope>
    <source>
        <strain evidence="1 2">5DNS001</strain>
    </source>
</reference>
<organism evidence="1 2">
    <name type="scientific">Sinomicrobium pectinilyticum</name>
    <dbReference type="NCBI Taxonomy" id="1084421"/>
    <lineage>
        <taxon>Bacteria</taxon>
        <taxon>Pseudomonadati</taxon>
        <taxon>Bacteroidota</taxon>
        <taxon>Flavobacteriia</taxon>
        <taxon>Flavobacteriales</taxon>
        <taxon>Flavobacteriaceae</taxon>
        <taxon>Sinomicrobium</taxon>
    </lineage>
</organism>
<protein>
    <submittedName>
        <fullName evidence="1">Uncharacterized protein</fullName>
    </submittedName>
</protein>
<dbReference type="AlphaFoldDB" id="A0A3N0EVY0"/>
<evidence type="ECO:0000313" key="1">
    <source>
        <dbReference type="EMBL" id="RNL91984.1"/>
    </source>
</evidence>
<keyword evidence="2" id="KW-1185">Reference proteome</keyword>
<dbReference type="EMBL" id="RJTM01000021">
    <property type="protein sequence ID" value="RNL91984.1"/>
    <property type="molecule type" value="Genomic_DNA"/>
</dbReference>
<name>A0A3N0EVY0_SINP1</name>
<gene>
    <name evidence="1" type="ORF">ED312_03900</name>
</gene>
<dbReference type="Proteomes" id="UP000267469">
    <property type="component" value="Unassembled WGS sequence"/>
</dbReference>
<comment type="caution">
    <text evidence="1">The sequence shown here is derived from an EMBL/GenBank/DDBJ whole genome shotgun (WGS) entry which is preliminary data.</text>
</comment>
<accession>A0A3N0EVY0</accession>
<evidence type="ECO:0000313" key="2">
    <source>
        <dbReference type="Proteomes" id="UP000267469"/>
    </source>
</evidence>
<sequence length="383" mass="44272">MILYLLLLSLTGYSQELGANFNHNPEIMDFKYLGKAQVNWIRTTPRIMDYAFGDLKAENDPALTRVVEAGKRGYKLAFGFRWDFAKNNMRIPAPGSREEKELFDTASKILEVVGPYVDIFKLGNEPNLETMDRDMKKKADGSIPLVDFTKRLLYEVALPYFENDTVAGVPDIYVGSFPALFEKKFRENQAVNALLRFTQNNPDITGLALHLHIADTTEIDRAFEYARSIVKEKPIIVPEFSLHRLYRSKLSEPLNINEAGKQFAIKYGRDPEWKLYQWYKEANTNRVSPEEWEAMFATRPWYPQHYLDIYFDRFEKYGVVLATYPLLQQSCPRNMTPGSPAWFINPIFCQKSLELQVNGSVSPNPLCFKDFVNIVNTNRIPEN</sequence>
<proteinExistence type="predicted"/>